<reference evidence="34 35" key="12">
    <citation type="submission" date="2019-11" db="EMBL/GenBank/DDBJ databases">
        <title>Implementation of targeted gown and glove precautions to prevent Staphylococcus aureus acquisition in community-based nursing homes.</title>
        <authorList>
            <person name="Stine O.C."/>
        </authorList>
    </citation>
    <scope>NUCLEOTIDE SEQUENCE [LARGE SCALE GENOMIC DNA]</scope>
    <source>
        <strain evidence="15 42">S_1081.LBCF.DN</strain>
        <strain evidence="14 35">S_2023.LVRQ.AN</strain>
        <strain evidence="13 39">S_2062.LAUP.DI</strain>
        <strain evidence="12 34">S_4031.LGMP.AI</strain>
    </source>
</reference>
<evidence type="ECO:0000313" key="34">
    <source>
        <dbReference type="Proteomes" id="UP000433366"/>
    </source>
</evidence>
<name>A0A0D1JL85_STAAU</name>
<dbReference type="Gene3D" id="1.10.10.60">
    <property type="entry name" value="Homeodomain-like"/>
    <property type="match status" value="1"/>
</dbReference>
<dbReference type="InterPro" id="IPR029441">
    <property type="entry name" value="Cass2"/>
</dbReference>
<evidence type="ECO:0000259" key="4">
    <source>
        <dbReference type="PROSITE" id="PS01124"/>
    </source>
</evidence>
<dbReference type="InterPro" id="IPR009057">
    <property type="entry name" value="Homeodomain-like_sf"/>
</dbReference>
<evidence type="ECO:0000313" key="32">
    <source>
        <dbReference type="Proteomes" id="UP000293434"/>
    </source>
</evidence>
<dbReference type="EMBL" id="RQTC01000039">
    <property type="protein sequence ID" value="RZH95056.1"/>
    <property type="molecule type" value="Genomic_DNA"/>
</dbReference>
<dbReference type="InterPro" id="IPR010499">
    <property type="entry name" value="AraC_E-bd"/>
</dbReference>
<dbReference type="PANTHER" id="PTHR47504">
    <property type="entry name" value="RIGHT ORIGIN-BINDING PROTEIN"/>
    <property type="match status" value="1"/>
</dbReference>
<dbReference type="SUPFAM" id="SSF55136">
    <property type="entry name" value="Probable bacterial effector-binding domain"/>
    <property type="match status" value="1"/>
</dbReference>
<dbReference type="Proteomes" id="UP000032274">
    <property type="component" value="Unassembled WGS sequence"/>
</dbReference>
<dbReference type="EMBL" id="JAALTR010000009">
    <property type="protein sequence ID" value="NGW66024.1"/>
    <property type="molecule type" value="Genomic_DNA"/>
</dbReference>
<dbReference type="PANTHER" id="PTHR47504:SF5">
    <property type="entry name" value="RIGHT ORIGIN-BINDING PROTEIN"/>
    <property type="match status" value="1"/>
</dbReference>
<reference evidence="6" key="18">
    <citation type="submission" date="2020-11" db="EMBL/GenBank/DDBJ databases">
        <authorList>
            <consortium name="Pathogen Informatics"/>
        </authorList>
    </citation>
    <scope>NUCLEOTIDE SEQUENCE</scope>
    <source>
        <strain evidence="6">NCTC13131</strain>
    </source>
</reference>
<keyword evidence="1" id="KW-0805">Transcription regulation</keyword>
<dbReference type="Proteomes" id="UP000217245">
    <property type="component" value="Chromosome"/>
</dbReference>
<dbReference type="Pfam" id="PF12833">
    <property type="entry name" value="HTH_18"/>
    <property type="match status" value="1"/>
</dbReference>
<accession>A0A1E8X302</accession>
<evidence type="ECO:0000313" key="25">
    <source>
        <dbReference type="EMBL" id="RZI04379.1"/>
    </source>
</evidence>
<protein>
    <submittedName>
        <fullName evidence="6">AraC family regulatory protein</fullName>
    </submittedName>
    <submittedName>
        <fullName evidence="7">AraC family transcriptional regulator</fullName>
    </submittedName>
    <submittedName>
        <fullName evidence="11">Helix-turn-helix domain-containing protein</fullName>
    </submittedName>
</protein>
<evidence type="ECO:0000313" key="21">
    <source>
        <dbReference type="EMBL" id="OWT18639.1"/>
    </source>
</evidence>
<evidence type="ECO:0000256" key="2">
    <source>
        <dbReference type="ARBA" id="ARBA00023125"/>
    </source>
</evidence>
<dbReference type="InterPro" id="IPR018060">
    <property type="entry name" value="HTH_AraC"/>
</dbReference>
<evidence type="ECO:0000313" key="5">
    <source>
        <dbReference type="EMBL" id="ATC71618.1"/>
    </source>
</evidence>
<evidence type="ECO:0000313" key="24">
    <source>
        <dbReference type="EMBL" id="RZH95056.1"/>
    </source>
</evidence>
<dbReference type="GO" id="GO:0043565">
    <property type="term" value="F:sequence-specific DNA binding"/>
    <property type="evidence" value="ECO:0007669"/>
    <property type="project" value="InterPro"/>
</dbReference>
<dbReference type="EMBL" id="JAAJIY010000012">
    <property type="protein sequence ID" value="NGK20976.1"/>
    <property type="molecule type" value="Genomic_DNA"/>
</dbReference>
<keyword evidence="2" id="KW-0238">DNA-binding</keyword>
<dbReference type="EMBL" id="CP023391">
    <property type="protein sequence ID" value="ATC71618.1"/>
    <property type="molecule type" value="Genomic_DNA"/>
</dbReference>
<evidence type="ECO:0000313" key="9">
    <source>
        <dbReference type="EMBL" id="KMR58449.1"/>
    </source>
</evidence>
<evidence type="ECO:0000313" key="44">
    <source>
        <dbReference type="Proteomes" id="UP000547874"/>
    </source>
</evidence>
<dbReference type="AlphaFoldDB" id="A0A0D1JL85"/>
<reference evidence="8" key="1">
    <citation type="journal article" date="2015" name="J. Infect. Dis.">
        <title>Parallel Epidemics of Community-Associated Methicillin-Resistant Staphylococcus aureus USA300 Infection in North and South America.</title>
        <authorList>
            <person name="Planet P.J."/>
            <person name="Diaz L."/>
            <person name="Kolokotronis S.O."/>
            <person name="Narechania A."/>
            <person name="Reyes J."/>
            <person name="Xing G."/>
            <person name="Rincon S."/>
            <person name="Smith H."/>
            <person name="Panesso D."/>
            <person name="Ryan C."/>
            <person name="Smith D.P."/>
            <person name="Guzman M."/>
            <person name="Zurita J."/>
            <person name="Sebra R."/>
            <person name="Deikus G."/>
            <person name="Nolan R.L."/>
            <person name="Tenover F.C."/>
            <person name="Weinstock G.M."/>
            <person name="Robinson D.A."/>
            <person name="Arias C.A."/>
        </authorList>
    </citation>
    <scope>NUCLEOTIDE SEQUENCE</scope>
    <source>
        <strain evidence="8">CA15</strain>
        <strain evidence="9">M121</strain>
    </source>
</reference>
<evidence type="ECO:0000313" key="40">
    <source>
        <dbReference type="Proteomes" id="UP000473113"/>
    </source>
</evidence>
<dbReference type="Proteomes" id="UP000478867">
    <property type="component" value="Unassembled WGS sequence"/>
</dbReference>
<dbReference type="GO" id="GO:0003700">
    <property type="term" value="F:DNA-binding transcription factor activity"/>
    <property type="evidence" value="ECO:0007669"/>
    <property type="project" value="InterPro"/>
</dbReference>
<dbReference type="InterPro" id="IPR050959">
    <property type="entry name" value="MarA-like"/>
</dbReference>
<evidence type="ECO:0000313" key="42">
    <source>
        <dbReference type="Proteomes" id="UP000478867"/>
    </source>
</evidence>
<reference evidence="5 30" key="6">
    <citation type="submission" date="2017-09" db="EMBL/GenBank/DDBJ databases">
        <title>A single nucleotide polymorphism in the Staphylococcus aureus virulence regulator SaeR abolishes pathogenesis.</title>
        <authorList>
            <person name="Copin R.J."/>
            <person name="Sause W."/>
            <person name="Shopsin B."/>
            <person name="Torres V.J."/>
        </authorList>
    </citation>
    <scope>NUCLEOTIDE SEQUENCE [LARGE SCALE GENOMIC DNA]</scope>
    <source>
        <strain evidence="30">Newman</strain>
        <strain evidence="5">Newman_D2C</strain>
    </source>
</reference>
<evidence type="ECO:0000256" key="3">
    <source>
        <dbReference type="ARBA" id="ARBA00023163"/>
    </source>
</evidence>
<evidence type="ECO:0000313" key="30">
    <source>
        <dbReference type="Proteomes" id="UP000217245"/>
    </source>
</evidence>
<dbReference type="EMBL" id="CP038850">
    <property type="protein sequence ID" value="QCT57311.1"/>
    <property type="molecule type" value="Genomic_DNA"/>
</dbReference>
<dbReference type="Proteomes" id="UP000466646">
    <property type="component" value="Unassembled WGS sequence"/>
</dbReference>
<evidence type="ECO:0000313" key="19">
    <source>
        <dbReference type="EMBL" id="NUY13658.1"/>
    </source>
</evidence>
<evidence type="ECO:0000313" key="38">
    <source>
        <dbReference type="Proteomes" id="UP000466646"/>
    </source>
</evidence>
<dbReference type="EMBL" id="QNXF01000002">
    <property type="protein sequence ID" value="TXL47000.1"/>
    <property type="molecule type" value="Genomic_DNA"/>
</dbReference>
<accession>A0A0D1JL85</accession>
<evidence type="ECO:0000313" key="33">
    <source>
        <dbReference type="Proteomes" id="UP000294017"/>
    </source>
</evidence>
<evidence type="ECO:0000313" key="10">
    <source>
        <dbReference type="EMBL" id="KSA81420.1"/>
    </source>
</evidence>
<evidence type="ECO:0000313" key="16">
    <source>
        <dbReference type="EMBL" id="NDP55420.1"/>
    </source>
</evidence>
<evidence type="ECO:0000313" key="26">
    <source>
        <dbReference type="EMBL" id="SPZ98111.1"/>
    </source>
</evidence>
<evidence type="ECO:0000313" key="41">
    <source>
        <dbReference type="Proteomes" id="UP000478431"/>
    </source>
</evidence>
<proteinExistence type="predicted"/>
<dbReference type="EMBL" id="LALQ01000003">
    <property type="protein sequence ID" value="KMR58449.1"/>
    <property type="molecule type" value="Genomic_DNA"/>
</dbReference>
<dbReference type="Proteomes" id="UP000251686">
    <property type="component" value="Unassembled WGS sequence"/>
</dbReference>
<keyword evidence="3" id="KW-0804">Transcription</keyword>
<evidence type="ECO:0000313" key="7">
    <source>
        <dbReference type="EMBL" id="KIT96789.1"/>
    </source>
</evidence>
<evidence type="ECO:0000313" key="36">
    <source>
        <dbReference type="Proteomes" id="UP000451682"/>
    </source>
</evidence>
<dbReference type="Proteomes" id="UP000463077">
    <property type="component" value="Unassembled WGS sequence"/>
</dbReference>
<dbReference type="Proteomes" id="UP000473113">
    <property type="component" value="Unassembled WGS sequence"/>
</dbReference>
<evidence type="ECO:0000313" key="11">
    <source>
        <dbReference type="EMBL" id="MUG52121.1"/>
    </source>
</evidence>
<dbReference type="EMBL" id="JAANDN010000015">
    <property type="protein sequence ID" value="NUY67415.1"/>
    <property type="molecule type" value="Genomic_DNA"/>
</dbReference>
<evidence type="ECO:0000313" key="28">
    <source>
        <dbReference type="Proteomes" id="UP000032274"/>
    </source>
</evidence>
<reference evidence="10" key="4">
    <citation type="journal article" date="2016" name="J. Infect. Dis.">
        <title>Comparative Genomics of Community-Associated Methicillin-Resistant Staphylococcus aureus Shows the Emergence of Clone ST8-USA300 in Geneva, Switzerland.</title>
        <authorList>
            <person name="Von Dach E."/>
            <person name="Diene S.M."/>
            <person name="Fankhauser C."/>
            <person name="Schrenzel J."/>
            <person name="Harbarth S."/>
            <person name="Francois P."/>
        </authorList>
    </citation>
    <scope>NUCLEOTIDE SEQUENCE</scope>
    <source>
        <strain evidence="10">MRSA_S26</strain>
    </source>
</reference>
<dbReference type="Proteomes" id="UP000561555">
    <property type="component" value="Unassembled WGS sequence"/>
</dbReference>
<reference evidence="10" key="3">
    <citation type="submission" date="2015-06" db="EMBL/GenBank/DDBJ databases">
        <authorList>
            <person name="Diene S.M."/>
            <person name="Von Dach E."/>
            <person name="Fankhauser C."/>
            <person name="Schrenzel J."/>
            <person name="Harbarth S."/>
            <person name="Francois P."/>
        </authorList>
    </citation>
    <scope>NUCLEOTIDE SEQUENCE</scope>
    <source>
        <strain evidence="10">MRSA_S26</strain>
    </source>
</reference>
<dbReference type="Gene3D" id="3.20.80.10">
    <property type="entry name" value="Regulatory factor, effector binding domain"/>
    <property type="match status" value="1"/>
</dbReference>
<feature type="domain" description="HTH araC/xylS-type" evidence="4">
    <location>
        <begin position="17"/>
        <end position="115"/>
    </location>
</feature>
<dbReference type="Proteomes" id="UP000293434">
    <property type="component" value="Unassembled WGS sequence"/>
</dbReference>
<evidence type="ECO:0000313" key="22">
    <source>
        <dbReference type="EMBL" id="QCT57311.1"/>
    </source>
</evidence>
<dbReference type="Proteomes" id="UP000478431">
    <property type="component" value="Unassembled WGS sequence"/>
</dbReference>
<reference evidence="26 31" key="8">
    <citation type="submission" date="2018-06" db="EMBL/GenBank/DDBJ databases">
        <authorList>
            <consortium name="Pathogen Informatics"/>
            <person name="Doyle S."/>
        </authorList>
    </citation>
    <scope>NUCLEOTIDE SEQUENCE [LARGE SCALE GENOMIC DNA]</scope>
    <source>
        <strain evidence="26 31">NCTC7878</strain>
    </source>
</reference>
<dbReference type="Proteomes" id="UP000249913">
    <property type="component" value="Unassembled WGS sequence"/>
</dbReference>
<evidence type="ECO:0000313" key="17">
    <source>
        <dbReference type="EMBL" id="NGK20976.1"/>
    </source>
</evidence>
<reference evidence="21 29" key="5">
    <citation type="journal article" date="2017" name="BMC Genomics">
        <title>Prophages and adaptation of Staphylococcus aureus ST398 to the human clinic.</title>
        <authorList>
            <consortium name="Regional Infection Control Group of the Centre Region"/>
            <person name="Diene S.M."/>
            <person name="Corvaglia A.R."/>
            <person name="Francois P."/>
            <person name="van der Mee-Marquet N."/>
        </authorList>
    </citation>
    <scope>NUCLEOTIDE SEQUENCE [LARGE SCALE GENOMIC DNA]</scope>
    <source>
        <strain evidence="21 29">SA13-246</strain>
    </source>
</reference>
<reference evidence="44 45" key="13">
    <citation type="journal article" date="2020" name="J. Antimicrob. Chemother.">
        <title>Detection of heterogeneous vancomycin intermediate resistance in MRSA isolates from Latin America.</title>
        <authorList>
            <person name="Castro B.E."/>
            <person name="Berrio M."/>
            <person name="Vargas M.L."/>
            <person name="Carvajal L.P."/>
            <person name="Millan L.V."/>
            <person name="Rios R."/>
            <person name="Hernandez A.K."/>
            <person name="Rincon S."/>
            <person name="Cubides P."/>
            <person name="Forero E."/>
            <person name="Dinh A."/>
            <person name="Seas C."/>
            <person name="Munita J.M."/>
            <person name="Arias C.A."/>
            <person name="Reyes J."/>
            <person name="Diaz L."/>
        </authorList>
    </citation>
    <scope>NUCLEOTIDE SEQUENCE [LARGE SCALE GENOMIC DNA]</scope>
    <source>
        <strain evidence="19 44">UE1097</strain>
        <strain evidence="20 45">UP89</strain>
    </source>
</reference>
<dbReference type="Proteomes" id="UP000471199">
    <property type="component" value="Unassembled WGS sequence"/>
</dbReference>
<reference evidence="23 43" key="17">
    <citation type="submission" date="2020-04" db="EMBL/GenBank/DDBJ databases">
        <authorList>
            <person name="Kim J.-M."/>
            <person name="Chung S.H."/>
            <person name="Kim I."/>
            <person name="Kim J.-S."/>
        </authorList>
    </citation>
    <scope>NUCLEOTIDE SEQUENCE [LARGE SCALE GENOMIC DNA]</scope>
    <source>
        <strain evidence="23">HL20709</strain>
    </source>
</reference>
<reference evidence="17 41" key="16">
    <citation type="submission" date="2020-02" db="EMBL/GenBank/DDBJ databases">
        <title>Novel Insights Into The Classification of Staphylococcal Beta-Lactamases In Relation To The Cefazolin Inoculum Effect.</title>
        <authorList>
            <person name="Carvajal L.P."/>
            <person name="Rincon S."/>
            <person name="Echeverri A."/>
            <person name="Porras J."/>
            <person name="Rios R."/>
            <person name="Ordonez K."/>
            <person name="Seas C."/>
            <person name="Gomez-Villegas S."/>
            <person name="Diaz L."/>
            <person name="Arias C.A."/>
            <person name="Reyes J."/>
        </authorList>
    </citation>
    <scope>NUCLEOTIDE SEQUENCE [LARGE SCALE GENOMIC DNA]</scope>
    <source>
        <strain evidence="17 41">UP127</strain>
    </source>
</reference>
<dbReference type="KEGG" id="sams:NI36_08135"/>
<dbReference type="Proteomes" id="UP000294017">
    <property type="component" value="Unassembled WGS sequence"/>
</dbReference>
<evidence type="ECO:0000313" key="39">
    <source>
        <dbReference type="Proteomes" id="UP000471199"/>
    </source>
</evidence>
<dbReference type="EMBL" id="RQTF01000357">
    <property type="protein sequence ID" value="RZI04379.1"/>
    <property type="molecule type" value="Genomic_DNA"/>
</dbReference>
<evidence type="ECO:0000313" key="6">
    <source>
        <dbReference type="EMBL" id="CAD7354441.1"/>
    </source>
</evidence>
<dbReference type="SMART" id="SM00342">
    <property type="entry name" value="HTH_ARAC"/>
    <property type="match status" value="1"/>
</dbReference>
<evidence type="ECO:0000313" key="31">
    <source>
        <dbReference type="Proteomes" id="UP000249913"/>
    </source>
</evidence>
<reference evidence="16 38" key="14">
    <citation type="submission" date="2020-01" db="EMBL/GenBank/DDBJ databases">
        <title>Analysis of Virulence and Antimicrobial Resistance Gene Carriage in Staphylococcus aureus Infections in Equids Using Whole Genome Sequencing.</title>
        <authorList>
            <person name="Little S.V."/>
            <person name="Hillhouse A.E."/>
            <person name="Cohen N.D."/>
            <person name="Lawhon S.D."/>
            <person name="Bryan L.K."/>
        </authorList>
    </citation>
    <scope>NUCLEOTIDE SEQUENCE [LARGE SCALE GENOMIC DNA]</scope>
    <source>
        <strain evidence="16 38">61-017</strain>
    </source>
</reference>
<dbReference type="EMBL" id="JAANEC010000141">
    <property type="protein sequence ID" value="NUY13658.1"/>
    <property type="molecule type" value="Genomic_DNA"/>
</dbReference>
<dbReference type="SMART" id="SM00871">
    <property type="entry name" value="AraC_E_bind"/>
    <property type="match status" value="1"/>
</dbReference>
<dbReference type="EMBL" id="LALJ01000033">
    <property type="protein sequence ID" value="KMR35514.1"/>
    <property type="molecule type" value="Genomic_DNA"/>
</dbReference>
<dbReference type="EMBL" id="LFVP01000001">
    <property type="protein sequence ID" value="KSA81420.1"/>
    <property type="molecule type" value="Genomic_DNA"/>
</dbReference>
<evidence type="ECO:0000313" key="37">
    <source>
        <dbReference type="Proteomes" id="UP000463077"/>
    </source>
</evidence>
<dbReference type="Proteomes" id="UP000433366">
    <property type="component" value="Unassembled WGS sequence"/>
</dbReference>
<dbReference type="Pfam" id="PF14526">
    <property type="entry name" value="Cass2"/>
    <property type="match status" value="1"/>
</dbReference>
<sequence length="297" mass="34374">MIELIGVKVLDVIKQIQQAIVYIEDRLLEPFNLQELSDYVGLSPYHLDQSFKMIVGLSPEAYARARKMTLAANDVINGATRLVDIAKKYHYANSNDFANDFSDFHGVSPIQASTKKDELQIQERLYIKLSTTERAPYPYRLEETDDISLVGYARFIDTKYLSHPFNVPDFLEDLLIDGKIKELRRYNDVSPFELFVISCPLENGLEIFVGVPSERYPAHLESRFLPGKHCAKFNLQGEIDYATNEAWYYIESSLQLTLPYERNDLYVEVYPLDISFNDPFTKIQLWIPVKQSPYDED</sequence>
<dbReference type="EMBL" id="WFHO01000011">
    <property type="protein sequence ID" value="MUG52121.1"/>
    <property type="molecule type" value="Genomic_DNA"/>
</dbReference>
<reference evidence="27 36" key="7">
    <citation type="submission" date="2018-06" db="EMBL/GenBank/DDBJ databases">
        <title>Whole genome sequencing to identify and define MRSA outbreaks.</title>
        <authorList>
            <person name="Sullivan M.J."/>
            <person name="Altman D.R."/>
            <person name="Chacko K."/>
            <person name="Ciferri B."/>
            <person name="Webster E."/>
            <person name="Deikus G."/>
            <person name="Lewis M."/>
            <person name="Khan Z."/>
            <person name="Beckford C."/>
            <person name="Rendo A."/>
            <person name="Samaroo F."/>
            <person name="Sebra R."/>
            <person name="Karam-Howlin R."/>
            <person name="Southwick K."/>
            <person name="Adams E."/>
            <person name="Ying L."/>
            <person name="Kornblum J."/>
            <person name="Factor S."/>
            <person name="Danesh Yazdi M."/>
            <person name="Dingle T."/>
            <person name="Hamula C."/>
            <person name="Bashir A."/>
            <person name="Schadt E."/>
            <person name="Kasarskis A."/>
            <person name="Patel G."/>
            <person name="Wallach F."/>
            <person name="Gibbs K."/>
            <person name="Van Bakel H."/>
        </authorList>
    </citation>
    <scope>NUCLEOTIDE SEQUENCE [LARGE SCALE GENOMIC DNA]</scope>
    <source>
        <strain evidence="27">Pt013</strain>
        <strain evidence="36">pt013</strain>
    </source>
</reference>
<reference evidence="11 37" key="10">
    <citation type="journal article" date="2019" name="Int. J. Infect. Dis.">
        <title>Characterization of a community-acquired methicillin-resistant sequence type 338 Staphylococcus aureus strain containing a staphylococcal cassette chromosome mec type VT.</title>
        <authorList>
            <person name="Chen Y."/>
            <person name="Hong J."/>
            <person name="Chen Y."/>
            <person name="Wang H."/>
            <person name="Yu Y."/>
            <person name="Qu T."/>
        </authorList>
    </citation>
    <scope>NUCLEOTIDE SEQUENCE [LARGE SCALE GENOMIC DNA]</scope>
    <source>
        <strain evidence="11 37">LJ05</strain>
    </source>
</reference>
<reference evidence="32 33" key="9">
    <citation type="submission" date="2018-11" db="EMBL/GenBank/DDBJ databases">
        <title>Genomic profiling of Staphylococcus species from a Poultry farm system in KwaZulu-Natal, South Africa.</title>
        <authorList>
            <person name="Amoako D.G."/>
            <person name="Somboro A.M."/>
            <person name="Abia A.L.K."/>
            <person name="Bester L.A."/>
            <person name="Essack S.Y."/>
        </authorList>
    </citation>
    <scope>NUCLEOTIDE SEQUENCE [LARGE SCALE GENOMIC DNA]</scope>
    <source>
        <strain evidence="25 33">SA12</strain>
        <strain evidence="24 32">SA9</strain>
    </source>
</reference>
<reference evidence="22" key="11">
    <citation type="submission" date="2019-04" db="EMBL/GenBank/DDBJ databases">
        <title>Whole-genome sequencing of local methicillin-resistant S. aureus strain Lr2.</title>
        <authorList>
            <person name="Ullah N."/>
            <person name="Ali A."/>
        </authorList>
    </citation>
    <scope>NUCLEOTIDE SEQUENCE [LARGE SCALE GENOMIC DNA]</scope>
    <source>
        <strain evidence="22">Lr2</strain>
    </source>
</reference>
<evidence type="ECO:0000313" key="35">
    <source>
        <dbReference type="Proteomes" id="UP000434412"/>
    </source>
</evidence>
<dbReference type="Proteomes" id="UP000547874">
    <property type="component" value="Unassembled WGS sequence"/>
</dbReference>
<evidence type="ECO:0000313" key="45">
    <source>
        <dbReference type="Proteomes" id="UP000561555"/>
    </source>
</evidence>
<evidence type="ECO:0000313" key="43">
    <source>
        <dbReference type="Proteomes" id="UP000502818"/>
    </source>
</evidence>
<dbReference type="EMBL" id="LNJK01000001">
    <property type="protein sequence ID" value="OWT18639.1"/>
    <property type="molecule type" value="Genomic_DNA"/>
</dbReference>
<accession>A0A0H2I3D5</accession>
<evidence type="ECO:0000313" key="14">
    <source>
        <dbReference type="EMBL" id="MVL45477.1"/>
    </source>
</evidence>
<dbReference type="Proteomes" id="UP000052129">
    <property type="component" value="Unassembled WGS sequence"/>
</dbReference>
<gene>
    <name evidence="6" type="primary">marA</name>
    <name evidence="26" type="synonym">marA_2</name>
    <name evidence="10" type="ORF">ACR79_00815</name>
    <name evidence="21" type="ORF">AS572_01160</name>
    <name evidence="5" type="ORF">CNH36_08085</name>
    <name evidence="27" type="ORF">DQU50_04050</name>
    <name evidence="22" type="ORF">E1948_07715</name>
    <name evidence="24" type="ORF">EIG94_03200</name>
    <name evidence="25" type="ORF">EIH03_14580</name>
    <name evidence="9" type="ORF">EP54_01355</name>
    <name evidence="8" type="ORF">EQ90_12685</name>
    <name evidence="17" type="ORF">G0Z31_05525</name>
    <name evidence="18" type="ORF">G6Y24_00695</name>
    <name evidence="11" type="ORF">GAY54_06080</name>
    <name evidence="12" type="ORF">GO793_09580</name>
    <name evidence="13" type="ORF">GO814_12440</name>
    <name evidence="14" type="ORF">GO941_08250</name>
    <name evidence="15" type="ORF">GO942_05625</name>
    <name evidence="19" type="ORF">GQX37_14250</name>
    <name evidence="20" type="ORF">GQX52_01880</name>
    <name evidence="16" type="ORF">GZ130_02275</name>
    <name evidence="23" type="ORF">HH313_001542</name>
    <name evidence="6" type="ORF">NCTC13131_01982</name>
    <name evidence="26" type="ORF">NCTC7878_01500</name>
    <name evidence="7" type="ORF">QU38_09405</name>
</gene>
<dbReference type="Proteomes" id="UP000502818">
    <property type="component" value="Chromosome"/>
</dbReference>
<organism evidence="7 28">
    <name type="scientific">Staphylococcus aureus</name>
    <dbReference type="NCBI Taxonomy" id="1280"/>
    <lineage>
        <taxon>Bacteria</taxon>
        <taxon>Bacillati</taxon>
        <taxon>Bacillota</taxon>
        <taxon>Bacilli</taxon>
        <taxon>Bacillales</taxon>
        <taxon>Staphylococcaceae</taxon>
        <taxon>Staphylococcus</taxon>
    </lineage>
</organism>
<dbReference type="SUPFAM" id="SSF46689">
    <property type="entry name" value="Homeodomain-like"/>
    <property type="match status" value="1"/>
</dbReference>
<dbReference type="EMBL" id="WPTS01000037">
    <property type="protein sequence ID" value="MVK35948.1"/>
    <property type="molecule type" value="Genomic_DNA"/>
</dbReference>
<dbReference type="EMBL" id="UAUX01000007">
    <property type="protein sequence ID" value="SPZ98111.1"/>
    <property type="molecule type" value="Genomic_DNA"/>
</dbReference>
<evidence type="ECO:0000313" key="27">
    <source>
        <dbReference type="EMBL" id="TXL47000.1"/>
    </source>
</evidence>
<evidence type="ECO:0000313" key="20">
    <source>
        <dbReference type="EMBL" id="NUY67415.1"/>
    </source>
</evidence>
<dbReference type="EMBL" id="JXIG01000627">
    <property type="protein sequence ID" value="KIT96789.1"/>
    <property type="molecule type" value="Genomic_DNA"/>
</dbReference>
<dbReference type="EMBL" id="JAAFLG010000003">
    <property type="protein sequence ID" value="NDP55420.1"/>
    <property type="molecule type" value="Genomic_DNA"/>
</dbReference>
<dbReference type="SMR" id="A0A0D1JL85"/>
<dbReference type="KEGG" id="saur:SABB_00430"/>
<dbReference type="Proteomes" id="UP000197894">
    <property type="component" value="Unassembled WGS sequence"/>
</dbReference>
<dbReference type="InterPro" id="IPR011256">
    <property type="entry name" value="Reg_factor_effector_dom_sf"/>
</dbReference>
<evidence type="ECO:0000313" key="15">
    <source>
        <dbReference type="EMBL" id="MVM10168.1"/>
    </source>
</evidence>
<dbReference type="EMBL" id="UAUZ02000003">
    <property type="protein sequence ID" value="CAD7354441.1"/>
    <property type="molecule type" value="Genomic_DNA"/>
</dbReference>
<evidence type="ECO:0000313" key="13">
    <source>
        <dbReference type="EMBL" id="MVK35948.1"/>
    </source>
</evidence>
<evidence type="ECO:0000313" key="29">
    <source>
        <dbReference type="Proteomes" id="UP000197894"/>
    </source>
</evidence>
<dbReference type="EMBL" id="CP053070">
    <property type="protein sequence ID" value="QJR07677.1"/>
    <property type="molecule type" value="Genomic_DNA"/>
</dbReference>
<evidence type="ECO:0000313" key="18">
    <source>
        <dbReference type="EMBL" id="NGW66024.1"/>
    </source>
</evidence>
<evidence type="ECO:0000256" key="1">
    <source>
        <dbReference type="ARBA" id="ARBA00023015"/>
    </source>
</evidence>
<dbReference type="Proteomes" id="UP000434412">
    <property type="component" value="Unassembled WGS sequence"/>
</dbReference>
<dbReference type="EMBL" id="WPVZ01000463">
    <property type="protein sequence ID" value="MVL45477.1"/>
    <property type="molecule type" value="Genomic_DNA"/>
</dbReference>
<evidence type="ECO:0000313" key="8">
    <source>
        <dbReference type="EMBL" id="KMR35514.1"/>
    </source>
</evidence>
<evidence type="ECO:0000313" key="23">
    <source>
        <dbReference type="EMBL" id="QJR07677.1"/>
    </source>
</evidence>
<dbReference type="EMBL" id="WPXC01000010">
    <property type="protein sequence ID" value="MVM10168.1"/>
    <property type="molecule type" value="Genomic_DNA"/>
</dbReference>
<dbReference type="EMBL" id="WPRH01000535">
    <property type="protein sequence ID" value="MVI56099.1"/>
    <property type="molecule type" value="Genomic_DNA"/>
</dbReference>
<reference evidence="7 28" key="2">
    <citation type="submission" date="2015-01" db="EMBL/GenBank/DDBJ databases">
        <title>Characterization of Swiss Staphylococcus aureus strains involved in food poisoning.</title>
        <authorList>
            <person name="Crovadore J."/>
            <person name="Chablais R."/>
            <person name="Tonacini J."/>
            <person name="Schnyder B."/>
            <person name="Lefort F."/>
        </authorList>
    </citation>
    <scope>NUCLEOTIDE SEQUENCE [LARGE SCALE GENOMIC DNA]</scope>
    <source>
        <strain evidence="7 28">SA-120</strain>
    </source>
</reference>
<reference evidence="18 40" key="15">
    <citation type="submission" date="2020-02" db="EMBL/GenBank/DDBJ databases">
        <title>Detection of Heterogeneous Vancomycin Intermediate Resistance in Methicillin Resistant Staphylococcus aureus Isolates from Latin-America.</title>
        <authorList>
            <person name="Castro-Cardozo B."/>
            <person name="Berrio M."/>
            <person name="Vargas M.L."/>
            <person name="Carvajal L.P."/>
            <person name="Millan L.V."/>
            <person name="Rios R."/>
            <person name="Hernandez A."/>
            <person name="Rincon S.L."/>
            <person name="Cubides P."/>
            <person name="Forero E."/>
            <person name="Dinh A."/>
            <person name="Seas C."/>
            <person name="Munita J.M."/>
            <person name="Arias C.A."/>
            <person name="Reyes J."/>
            <person name="Diaz L."/>
        </authorList>
    </citation>
    <scope>NUCLEOTIDE SEQUENCE [LARGE SCALE GENOMIC DNA]</scope>
    <source>
        <strain evidence="18 40">UG255</strain>
    </source>
</reference>
<dbReference type="PROSITE" id="PS01124">
    <property type="entry name" value="HTH_ARAC_FAMILY_2"/>
    <property type="match status" value="1"/>
</dbReference>
<evidence type="ECO:0000313" key="12">
    <source>
        <dbReference type="EMBL" id="MVI56099.1"/>
    </source>
</evidence>
<dbReference type="Proteomes" id="UP000451682">
    <property type="component" value="Unassembled WGS sequence"/>
</dbReference>
<dbReference type="OMA" id="SLYVEIY"/>